<gene>
    <name evidence="2" type="ORF">IG617_10655</name>
</gene>
<dbReference type="InterPro" id="IPR011059">
    <property type="entry name" value="Metal-dep_hydrolase_composite"/>
</dbReference>
<organism evidence="2 3">
    <name type="scientific">Roseibium polysiphoniae</name>
    <dbReference type="NCBI Taxonomy" id="2571221"/>
    <lineage>
        <taxon>Bacteria</taxon>
        <taxon>Pseudomonadati</taxon>
        <taxon>Pseudomonadota</taxon>
        <taxon>Alphaproteobacteria</taxon>
        <taxon>Hyphomicrobiales</taxon>
        <taxon>Stappiaceae</taxon>
        <taxon>Roseibium</taxon>
    </lineage>
</organism>
<dbReference type="Pfam" id="PF07969">
    <property type="entry name" value="Amidohydro_3"/>
    <property type="match status" value="1"/>
</dbReference>
<name>A0ABR9CA12_9HYPH</name>
<dbReference type="SUPFAM" id="SSF51338">
    <property type="entry name" value="Composite domain of metallo-dependent hydrolases"/>
    <property type="match status" value="1"/>
</dbReference>
<dbReference type="EC" id="3.5.4.1" evidence="2"/>
<keyword evidence="2" id="KW-0378">Hydrolase</keyword>
<accession>A0ABR9CA12</accession>
<keyword evidence="3" id="KW-1185">Reference proteome</keyword>
<dbReference type="InterPro" id="IPR013108">
    <property type="entry name" value="Amidohydro_3"/>
</dbReference>
<dbReference type="GO" id="GO:0004131">
    <property type="term" value="F:cytosine deaminase activity"/>
    <property type="evidence" value="ECO:0007669"/>
    <property type="project" value="UniProtKB-EC"/>
</dbReference>
<evidence type="ECO:0000313" key="3">
    <source>
        <dbReference type="Proteomes" id="UP000615687"/>
    </source>
</evidence>
<sequence>MAAVLGMDAQEDVLLRNATLPACLLPPDLAGTDAAALLLLDIGVVAGRIASISPAGELEGSDGRSFDLDGGMVLPTLVDMHTHLDKGHIWPRRPNPDGTFISALNAVGEDRLASWTASDVRARMEFGLRSAYVHGTSVIRTHIDSLPPQDEISWPVFVDLRDEWKDRILLQGSCLFGIDRLIDHPGYLDSIADRVRAAEGVLGAVTYMVPGLDDHLDTIFKAAIERGLSLDFHVDETKDPDSRTLKHIAEAAIRSGYDRKIVCGHCCSLARQQPDEIDATLDLVAKAGIGVVSLPMCNMYLQDREQGRTPRWRGVTLLHEMKARGIPVAVASDNTRDPFYAYGDLDLIEVYAQATRILQLDHPISDWISTVSYGAAEMLNVDAGRLTIGAAADLILFRARDWSELLSRPTGAREVLRSGRTVADALPDYRELDHLMTKSGAA</sequence>
<dbReference type="PANTHER" id="PTHR32027:SF0">
    <property type="entry name" value="CYTOSINE DEAMINASE"/>
    <property type="match status" value="1"/>
</dbReference>
<evidence type="ECO:0000259" key="1">
    <source>
        <dbReference type="Pfam" id="PF07969"/>
    </source>
</evidence>
<protein>
    <submittedName>
        <fullName evidence="2">Cytosine deaminase</fullName>
        <ecNumber evidence="2">3.5.4.1</ecNumber>
    </submittedName>
</protein>
<dbReference type="EMBL" id="JACYXJ010000004">
    <property type="protein sequence ID" value="MBD8876746.1"/>
    <property type="molecule type" value="Genomic_DNA"/>
</dbReference>
<dbReference type="CDD" id="cd01293">
    <property type="entry name" value="Bact_CD"/>
    <property type="match status" value="1"/>
</dbReference>
<feature type="domain" description="Amidohydrolase 3" evidence="1">
    <location>
        <begin position="213"/>
        <end position="422"/>
    </location>
</feature>
<dbReference type="NCBIfam" id="NF005759">
    <property type="entry name" value="PRK07583.1"/>
    <property type="match status" value="1"/>
</dbReference>
<evidence type="ECO:0000313" key="2">
    <source>
        <dbReference type="EMBL" id="MBD8876746.1"/>
    </source>
</evidence>
<dbReference type="RefSeq" id="WP_192109229.1">
    <property type="nucleotide sequence ID" value="NZ_JACYXJ010000004.1"/>
</dbReference>
<comment type="caution">
    <text evidence="2">The sequence shown here is derived from an EMBL/GenBank/DDBJ whole genome shotgun (WGS) entry which is preliminary data.</text>
</comment>
<dbReference type="Gene3D" id="3.20.20.140">
    <property type="entry name" value="Metal-dependent hydrolases"/>
    <property type="match status" value="1"/>
</dbReference>
<dbReference type="Gene3D" id="2.30.40.10">
    <property type="entry name" value="Urease, subunit C, domain 1"/>
    <property type="match status" value="1"/>
</dbReference>
<dbReference type="InterPro" id="IPR032466">
    <property type="entry name" value="Metal_Hydrolase"/>
</dbReference>
<proteinExistence type="predicted"/>
<dbReference type="Proteomes" id="UP000615687">
    <property type="component" value="Unassembled WGS sequence"/>
</dbReference>
<dbReference type="InterPro" id="IPR052349">
    <property type="entry name" value="Metallo-hydrolase_Enzymes"/>
</dbReference>
<dbReference type="SUPFAM" id="SSF51556">
    <property type="entry name" value="Metallo-dependent hydrolases"/>
    <property type="match status" value="1"/>
</dbReference>
<reference evidence="2 3" key="1">
    <citation type="submission" date="2020-09" db="EMBL/GenBank/DDBJ databases">
        <title>The genome sequence of type strain Labrenzia polysiphoniae KACC 19711.</title>
        <authorList>
            <person name="Liu Y."/>
        </authorList>
    </citation>
    <scope>NUCLEOTIDE SEQUENCE [LARGE SCALE GENOMIC DNA]</scope>
    <source>
        <strain evidence="2 3">KACC 19711</strain>
    </source>
</reference>
<dbReference type="PANTHER" id="PTHR32027">
    <property type="entry name" value="CYTOSINE DEAMINASE"/>
    <property type="match status" value="1"/>
</dbReference>